<keyword evidence="5" id="KW-0472">Membrane</keyword>
<evidence type="ECO:0000259" key="10">
    <source>
        <dbReference type="Pfam" id="PF24598"/>
    </source>
</evidence>
<comment type="subcellular location">
    <subcellularLocation>
        <location evidence="1">Golgi apparatus membrane</location>
        <topology evidence="1">Peripheral membrane protein</topology>
    </subcellularLocation>
</comment>
<organism evidence="11 12">
    <name type="scientific">Rhodotorula taiwanensis</name>
    <dbReference type="NCBI Taxonomy" id="741276"/>
    <lineage>
        <taxon>Eukaryota</taxon>
        <taxon>Fungi</taxon>
        <taxon>Dikarya</taxon>
        <taxon>Basidiomycota</taxon>
        <taxon>Pucciniomycotina</taxon>
        <taxon>Microbotryomycetes</taxon>
        <taxon>Sporidiobolales</taxon>
        <taxon>Sporidiobolaceae</taxon>
        <taxon>Rhodotorula</taxon>
    </lineage>
</organism>
<dbReference type="PANTHER" id="PTHR14042">
    <property type="entry name" value="DOPEY-RELATED"/>
    <property type="match status" value="1"/>
</dbReference>
<dbReference type="Pfam" id="PF24598">
    <property type="entry name" value="DOP1_C"/>
    <property type="match status" value="1"/>
</dbReference>
<evidence type="ECO:0000313" key="11">
    <source>
        <dbReference type="EMBL" id="POY73110.1"/>
    </source>
</evidence>
<evidence type="ECO:0000259" key="9">
    <source>
        <dbReference type="Pfam" id="PF24597"/>
    </source>
</evidence>
<dbReference type="PANTHER" id="PTHR14042:SF24">
    <property type="entry name" value="PROTEIN DOPEY-1 HOMOLOG"/>
    <property type="match status" value="1"/>
</dbReference>
<evidence type="ECO:0000256" key="6">
    <source>
        <dbReference type="ARBA" id="ARBA00046326"/>
    </source>
</evidence>
<dbReference type="InterPro" id="IPR056457">
    <property type="entry name" value="DOP1_C"/>
</dbReference>
<evidence type="ECO:0000313" key="12">
    <source>
        <dbReference type="Proteomes" id="UP000237144"/>
    </source>
</evidence>
<dbReference type="InterPro" id="IPR007249">
    <property type="entry name" value="DOP1_N"/>
</dbReference>
<name>A0A2S5B8K3_9BASI</name>
<feature type="region of interest" description="Disordered" evidence="7">
    <location>
        <begin position="1030"/>
        <end position="1073"/>
    </location>
</feature>
<feature type="region of interest" description="Disordered" evidence="7">
    <location>
        <begin position="1"/>
        <end position="41"/>
    </location>
</feature>
<comment type="caution">
    <text evidence="11">The sequence shown here is derived from an EMBL/GenBank/DDBJ whole genome shotgun (WGS) entry which is preliminary data.</text>
</comment>
<feature type="region of interest" description="Disordered" evidence="7">
    <location>
        <begin position="1452"/>
        <end position="1495"/>
    </location>
</feature>
<gene>
    <name evidence="11" type="ORF">BMF94_3848</name>
</gene>
<dbReference type="OrthoDB" id="297643at2759"/>
<dbReference type="Pfam" id="PF24597">
    <property type="entry name" value="TPR_DOP1_M"/>
    <property type="match status" value="1"/>
</dbReference>
<evidence type="ECO:0000256" key="2">
    <source>
        <dbReference type="ARBA" id="ARBA00022448"/>
    </source>
</evidence>
<dbReference type="InterPro" id="IPR016024">
    <property type="entry name" value="ARM-type_fold"/>
</dbReference>
<evidence type="ECO:0000256" key="4">
    <source>
        <dbReference type="ARBA" id="ARBA00023034"/>
    </source>
</evidence>
<evidence type="ECO:0000256" key="5">
    <source>
        <dbReference type="ARBA" id="ARBA00023136"/>
    </source>
</evidence>
<keyword evidence="3" id="KW-0653">Protein transport</keyword>
<dbReference type="GO" id="GO:0005768">
    <property type="term" value="C:endosome"/>
    <property type="evidence" value="ECO:0007669"/>
    <property type="project" value="TreeGrafter"/>
</dbReference>
<dbReference type="GO" id="GO:0005802">
    <property type="term" value="C:trans-Golgi network"/>
    <property type="evidence" value="ECO:0007669"/>
    <property type="project" value="TreeGrafter"/>
</dbReference>
<dbReference type="InterPro" id="IPR056458">
    <property type="entry name" value="TPR_DOP1_M"/>
</dbReference>
<keyword evidence="2" id="KW-0813">Transport</keyword>
<feature type="compositionally biased region" description="Polar residues" evidence="7">
    <location>
        <begin position="1462"/>
        <end position="1481"/>
    </location>
</feature>
<feature type="domain" description="DOP1 N-terminal" evidence="8">
    <location>
        <begin position="58"/>
        <end position="350"/>
    </location>
</feature>
<evidence type="ECO:0000256" key="1">
    <source>
        <dbReference type="ARBA" id="ARBA00004395"/>
    </source>
</evidence>
<feature type="domain" description="DOP1-like middle TPR" evidence="9">
    <location>
        <begin position="414"/>
        <end position="583"/>
    </location>
</feature>
<proteinExistence type="inferred from homology"/>
<dbReference type="Pfam" id="PF04118">
    <property type="entry name" value="Dopey_N"/>
    <property type="match status" value="1"/>
</dbReference>
<dbReference type="GO" id="GO:0006895">
    <property type="term" value="P:Golgi to endosome transport"/>
    <property type="evidence" value="ECO:0007669"/>
    <property type="project" value="InterPro"/>
</dbReference>
<evidence type="ECO:0000256" key="3">
    <source>
        <dbReference type="ARBA" id="ARBA00022927"/>
    </source>
</evidence>
<dbReference type="EMBL" id="PJQD01000041">
    <property type="protein sequence ID" value="POY73110.1"/>
    <property type="molecule type" value="Genomic_DNA"/>
</dbReference>
<dbReference type="GO" id="GO:0015031">
    <property type="term" value="P:protein transport"/>
    <property type="evidence" value="ECO:0007669"/>
    <property type="project" value="UniProtKB-KW"/>
</dbReference>
<evidence type="ECO:0000256" key="7">
    <source>
        <dbReference type="SAM" id="MobiDB-lite"/>
    </source>
</evidence>
<feature type="domain" description="DOP1-like C-terminal" evidence="10">
    <location>
        <begin position="1364"/>
        <end position="1833"/>
    </location>
</feature>
<sequence length="1866" mass="203101">MLPTAIRPGSPQLAVTSATATAASSSSPASPHLVPSQPDDALARSEAVQSQERAAANDPKYRKYAAAVDKTLATFEHVNEWADFITFLAKLLKCLQSAPQYPFIPHKLTVAKRLSQCLNPALPTGVHQRALDVYTHILTTIGPDNLRRDLPAWTSGLLPFFQYAATSIKPMVLSILDRFYLPLHDALRPATKAFILALLPGLDEETGEWFEQVAALLDRLCDTVTPSFFLSTLWLVVITAPRSRVAAINYLSRRLPLLAPPEAAGSPAEQSDRQLGLMVRAFAAALVDDQILVQRGVLDLLINTLPVHSAAYQNLPQADRTFLARASLGVVLRRDLSLTRRLYTWLLGRSDGSDEQIEYFRSHALRDVHAALACDMDAAASLSGDLEPPPGSNVAAMPTAAQKAPHLPASPTSSATLLRPFKIFISLLDKWELGAPLTAVVVIDTFAAIRSILSPTNGADVNEEVFHTAQLLYEAFDPSVLWRAVYDIAHRALQHEEASAGTIAQLALVRYMVSTFRIRDGEAKALHAPLIAVTILRAATRRLETTSTLSGLVACVELAHDLIVEVPPPAATETATASSRTETGPAINAAEAAERVYAGTSIAQEATMASLSSPNLLSEGLDAALDLVASSCRMHSKASHPSNSRPTASKTICLLATRLARRLIGMPHLAARSYSRLARSPESAWSVSSWICDVTCAVECVKAVPGNFELHDALIRSVLDLHAAGELYSAAQRIELSKVFCAKLLDYLAANAAQCHLTAVELIWAVDSLSPLRTIETVISSRLAHPDKLVCARGYEEFGNLWRFTPDQHLPGKLLRLPMFAILDGLKSDSLTERRLAEAWMRCSLKSYLRVLDPIFYVLTDPTLRIETHLAILGEIRVPVSHYARPIDHAQVQHALDSLLSLARFGGQGFIRVAKTSFLKHTLDPALRQHILNTELETCTYLDGLVVLLLRFLCAEPASTSDIRPSGTQVHALTAEILQVLLSRGEAELSDIPTIEAALSSRLFTSICRGEVDLQNKMLHVLHTVVHARSQPVESTRGSARQPRADTPAPPPPAAATPPFEASQSQSQYEPPDLSRDDFFLRIVTSALKQGDNAVVHHWLDFLLMTVPHSHYDTVAVLGPLLDVLISRLGRCIDEIELAFAAVVTEAEASATDAEFAAIVNALERLLLLYLPKADREATMSLGNGTIQRNGGDHATASGPAALLGYVTGVLGQADADLDGASSSATRDTRRLTDAVEVLLLAWDCSLRLETSAPCVFDEAREHVVTRVRVRARRALDRLIKSNTAGIADAVVHVWTEWQSAARPTLVNASRPEANLPGMLHALFPSPATLVPTLYESVPIKHSSTKTTTSATGNATEGESPLAFLAWYLGHVEPASIVQLWTPTLQFVRDVVTHQAHNRSLLYPTLRCFVTVADKLAKTRALEDRRLRRDLQDTLSRLIDVTVQTAARTPESSGWLRKAARESSNNGDDASISNETDASSITEKDRSNGGEAPRGVGTSEIASYLASSVLPLLDSLQLEPDKIVALCTNISYYVIAPAVKARSQHSEIQPAVYKLLTQMTLHAAAGKVWKGTVSDGFSDHRFFQASPSAHRHWQPLVHALMTADRDRLPELVARISTSSSANIFTNRELEVLSRALALRRVTYTLLCSPKDTFLTQLPAIQEKLVDLLRSPVGDLVQAEVYLCLRVLFCRIDNQHLAGLWPVILTELLRLFDSLLDRSVSDGSDFLQLVSAACKFLDLTLVLQTEDFQIHEWIFVTDTVDAACMTDSMPQAVIDRLGARAGPGADTVLADVARLGQHGGPARRPLLTARRISSMSTLQPFLRRVSHAAYDSIYEAGTKIDWPAVEGSLVADLFEGPSSDSAGGSTL</sequence>
<dbReference type="SUPFAM" id="SSF48371">
    <property type="entry name" value="ARM repeat"/>
    <property type="match status" value="1"/>
</dbReference>
<dbReference type="Proteomes" id="UP000237144">
    <property type="component" value="Unassembled WGS sequence"/>
</dbReference>
<dbReference type="STRING" id="741276.A0A2S5B8K3"/>
<dbReference type="InterPro" id="IPR040314">
    <property type="entry name" value="DOP1"/>
</dbReference>
<dbReference type="GO" id="GO:0005829">
    <property type="term" value="C:cytosol"/>
    <property type="evidence" value="ECO:0007669"/>
    <property type="project" value="GOC"/>
</dbReference>
<feature type="compositionally biased region" description="Low complexity" evidence="7">
    <location>
        <begin position="16"/>
        <end position="31"/>
    </location>
</feature>
<keyword evidence="12" id="KW-1185">Reference proteome</keyword>
<reference evidence="11 12" key="1">
    <citation type="journal article" date="2018" name="Front. Microbiol.">
        <title>Prospects for Fungal Bioremediation of Acidic Radioactive Waste Sites: Characterization and Genome Sequence of Rhodotorula taiwanensis MD1149.</title>
        <authorList>
            <person name="Tkavc R."/>
            <person name="Matrosova V.Y."/>
            <person name="Grichenko O.E."/>
            <person name="Gostincar C."/>
            <person name="Volpe R.P."/>
            <person name="Klimenkova P."/>
            <person name="Gaidamakova E.K."/>
            <person name="Zhou C.E."/>
            <person name="Stewart B.J."/>
            <person name="Lyman M.G."/>
            <person name="Malfatti S.A."/>
            <person name="Rubinfeld B."/>
            <person name="Courtot M."/>
            <person name="Singh J."/>
            <person name="Dalgard C.L."/>
            <person name="Hamilton T."/>
            <person name="Frey K.G."/>
            <person name="Gunde-Cimerman N."/>
            <person name="Dugan L."/>
            <person name="Daly M.J."/>
        </authorList>
    </citation>
    <scope>NUCLEOTIDE SEQUENCE [LARGE SCALE GENOMIC DNA]</scope>
    <source>
        <strain evidence="11 12">MD1149</strain>
    </source>
</reference>
<accession>A0A2S5B8K3</accession>
<dbReference type="GO" id="GO:0000139">
    <property type="term" value="C:Golgi membrane"/>
    <property type="evidence" value="ECO:0007669"/>
    <property type="project" value="UniProtKB-SubCell"/>
</dbReference>
<keyword evidence="4" id="KW-0333">Golgi apparatus</keyword>
<evidence type="ECO:0000259" key="8">
    <source>
        <dbReference type="Pfam" id="PF04118"/>
    </source>
</evidence>
<protein>
    <submittedName>
        <fullName evidence="11">Uncharacterized protein</fullName>
    </submittedName>
</protein>
<comment type="similarity">
    <text evidence="6">Belongs to the DOP1 family.</text>
</comment>